<gene>
    <name evidence="2" type="ORF">SAMEA4530655_01392</name>
</gene>
<organism evidence="2 3">
    <name type="scientific">Pandoraea sputorum</name>
    <dbReference type="NCBI Taxonomy" id="93222"/>
    <lineage>
        <taxon>Bacteria</taxon>
        <taxon>Pseudomonadati</taxon>
        <taxon>Pseudomonadota</taxon>
        <taxon>Betaproteobacteria</taxon>
        <taxon>Burkholderiales</taxon>
        <taxon>Burkholderiaceae</taxon>
        <taxon>Pandoraea</taxon>
    </lineage>
</organism>
<evidence type="ECO:0000313" key="2">
    <source>
        <dbReference type="EMBL" id="SNU83263.1"/>
    </source>
</evidence>
<dbReference type="Proteomes" id="UP000215126">
    <property type="component" value="Chromosome 1"/>
</dbReference>
<name>A0A239SF27_9BURK</name>
<keyword evidence="3" id="KW-1185">Reference proteome</keyword>
<proteinExistence type="predicted"/>
<protein>
    <submittedName>
        <fullName evidence="2">Uncharacterized protein</fullName>
    </submittedName>
</protein>
<feature type="compositionally biased region" description="Polar residues" evidence="1">
    <location>
        <begin position="1"/>
        <end position="11"/>
    </location>
</feature>
<dbReference type="EMBL" id="LT906435">
    <property type="protein sequence ID" value="SNU83263.1"/>
    <property type="molecule type" value="Genomic_DNA"/>
</dbReference>
<evidence type="ECO:0000256" key="1">
    <source>
        <dbReference type="SAM" id="MobiDB-lite"/>
    </source>
</evidence>
<feature type="region of interest" description="Disordered" evidence="1">
    <location>
        <begin position="1"/>
        <end position="25"/>
    </location>
</feature>
<dbReference type="RefSeq" id="WP_150777519.1">
    <property type="nucleotide sequence ID" value="NZ_CABPRX010000005.1"/>
</dbReference>
<dbReference type="AlphaFoldDB" id="A0A239SF27"/>
<reference evidence="2 3" key="1">
    <citation type="submission" date="2017-06" db="EMBL/GenBank/DDBJ databases">
        <authorList>
            <consortium name="Pathogen Informatics"/>
        </authorList>
    </citation>
    <scope>NUCLEOTIDE SEQUENCE [LARGE SCALE GENOMIC DNA]</scope>
    <source>
        <strain evidence="2 3">NCTC13161</strain>
    </source>
</reference>
<evidence type="ECO:0000313" key="3">
    <source>
        <dbReference type="Proteomes" id="UP000215126"/>
    </source>
</evidence>
<accession>A0A239SF27</accession>
<sequence length="61" mass="6378">MALSEPDTTLNGLPGSSRMNARPSTDVPIEPAAVAENALIHVNAYVTPVEISPDAKNLSSF</sequence>